<dbReference type="EnsemblPlants" id="Bo3g125110.1">
    <property type="protein sequence ID" value="Bo3g125110.1"/>
    <property type="gene ID" value="Bo3g125110"/>
</dbReference>
<sequence>MFWTSPAWDVTFLTNVYMWSFSNSLHRSENHSCSSVSPERGKKGGVSDRAINRVRTPFERFKTGLVKVYGKVNSLVKGQPESGESRRPASASHGGPVAFRQRRRSDSATVWQRRRTAAKAAETISGGGAWPSRARGGETLNAACGFIRTPIAAWSVATASSRREEYDDGFACARFSTVEKTKLGGVFIDKHLGPRVIAVAKSSNLVLMVLDASKHTWENRFWFSNVGDFQIAGKRRKAMDERGLIWLVQGEFKIGFESKELETRKSQTQLRLFSVTDEEEASSNPTAILSQNVYPFFSTSPSLISISAAPPTASMAKRNPKYKPYIPLPTGATKTSNNLAKVSTPDCSSTIK</sequence>
<keyword evidence="3" id="KW-1185">Reference proteome</keyword>
<evidence type="ECO:0000313" key="2">
    <source>
        <dbReference type="EnsemblPlants" id="Bo3g125110.1"/>
    </source>
</evidence>
<feature type="compositionally biased region" description="Polar residues" evidence="1">
    <location>
        <begin position="27"/>
        <end position="37"/>
    </location>
</feature>
<evidence type="ECO:0000313" key="3">
    <source>
        <dbReference type="Proteomes" id="UP000032141"/>
    </source>
</evidence>
<reference evidence="2 3" key="1">
    <citation type="journal article" date="2014" name="Genome Biol.">
        <title>Transcriptome and methylome profiling reveals relics of genome dominance in the mesopolyploid Brassica oleracea.</title>
        <authorList>
            <person name="Parkin I.A."/>
            <person name="Koh C."/>
            <person name="Tang H."/>
            <person name="Robinson S.J."/>
            <person name="Kagale S."/>
            <person name="Clarke W.E."/>
            <person name="Town C.D."/>
            <person name="Nixon J."/>
            <person name="Krishnakumar V."/>
            <person name="Bidwell S.L."/>
            <person name="Denoeud F."/>
            <person name="Belcram H."/>
            <person name="Links M.G."/>
            <person name="Just J."/>
            <person name="Clarke C."/>
            <person name="Bender T."/>
            <person name="Huebert T."/>
            <person name="Mason A.S."/>
            <person name="Pires J.C."/>
            <person name="Barker G."/>
            <person name="Moore J."/>
            <person name="Walley P.G."/>
            <person name="Manoli S."/>
            <person name="Batley J."/>
            <person name="Edwards D."/>
            <person name="Nelson M.N."/>
            <person name="Wang X."/>
            <person name="Paterson A.H."/>
            <person name="King G."/>
            <person name="Bancroft I."/>
            <person name="Chalhoub B."/>
            <person name="Sharpe A.G."/>
        </authorList>
    </citation>
    <scope>NUCLEOTIDE SEQUENCE</scope>
    <source>
        <strain evidence="2 3">cv. TO1000</strain>
    </source>
</reference>
<dbReference type="HOGENOM" id="CLU_788350_0_0_1"/>
<dbReference type="Proteomes" id="UP000032141">
    <property type="component" value="Chromosome C3"/>
</dbReference>
<dbReference type="AlphaFoldDB" id="A0A0D3BH38"/>
<protein>
    <submittedName>
        <fullName evidence="2">Uncharacterized protein</fullName>
    </submittedName>
</protein>
<organism evidence="2 3">
    <name type="scientific">Brassica oleracea var. oleracea</name>
    <dbReference type="NCBI Taxonomy" id="109376"/>
    <lineage>
        <taxon>Eukaryota</taxon>
        <taxon>Viridiplantae</taxon>
        <taxon>Streptophyta</taxon>
        <taxon>Embryophyta</taxon>
        <taxon>Tracheophyta</taxon>
        <taxon>Spermatophyta</taxon>
        <taxon>Magnoliopsida</taxon>
        <taxon>eudicotyledons</taxon>
        <taxon>Gunneridae</taxon>
        <taxon>Pentapetalae</taxon>
        <taxon>rosids</taxon>
        <taxon>malvids</taxon>
        <taxon>Brassicales</taxon>
        <taxon>Brassicaceae</taxon>
        <taxon>Brassiceae</taxon>
        <taxon>Brassica</taxon>
    </lineage>
</organism>
<dbReference type="Gramene" id="Bo3g125110.1">
    <property type="protein sequence ID" value="Bo3g125110.1"/>
    <property type="gene ID" value="Bo3g125110"/>
</dbReference>
<feature type="region of interest" description="Disordered" evidence="1">
    <location>
        <begin position="27"/>
        <end position="46"/>
    </location>
</feature>
<accession>A0A0D3BH38</accession>
<reference evidence="2" key="2">
    <citation type="submission" date="2015-03" db="UniProtKB">
        <authorList>
            <consortium name="EnsemblPlants"/>
        </authorList>
    </citation>
    <scope>IDENTIFICATION</scope>
</reference>
<name>A0A0D3BH38_BRAOL</name>
<feature type="region of interest" description="Disordered" evidence="1">
    <location>
        <begin position="77"/>
        <end position="110"/>
    </location>
</feature>
<evidence type="ECO:0000256" key="1">
    <source>
        <dbReference type="SAM" id="MobiDB-lite"/>
    </source>
</evidence>
<proteinExistence type="predicted"/>